<dbReference type="SUPFAM" id="SSF49899">
    <property type="entry name" value="Concanavalin A-like lectins/glucanases"/>
    <property type="match status" value="1"/>
</dbReference>
<keyword evidence="2" id="KW-0479">Metal-binding</keyword>
<evidence type="ECO:0000256" key="3">
    <source>
        <dbReference type="ARBA" id="ARBA00022771"/>
    </source>
</evidence>
<evidence type="ECO:0000259" key="8">
    <source>
        <dbReference type="PROSITE" id="PS50089"/>
    </source>
</evidence>
<dbReference type="PANTHER" id="PTHR25465:SF5">
    <property type="entry name" value="E3 UBIQUITIN_ISG15 LIGASE TRIM25-RELATED"/>
    <property type="match status" value="1"/>
</dbReference>
<dbReference type="GO" id="GO:0045087">
    <property type="term" value="P:innate immune response"/>
    <property type="evidence" value="ECO:0007669"/>
    <property type="project" value="UniProtKB-KW"/>
</dbReference>
<feature type="coiled-coil region" evidence="7">
    <location>
        <begin position="261"/>
        <end position="295"/>
    </location>
</feature>
<comment type="caution">
    <text evidence="11">The sequence shown here is derived from an EMBL/GenBank/DDBJ whole genome shotgun (WGS) entry which is preliminary data.</text>
</comment>
<dbReference type="InterPro" id="IPR003877">
    <property type="entry name" value="SPRY_dom"/>
</dbReference>
<dbReference type="Pfam" id="PF15227">
    <property type="entry name" value="zf-C3HC4_4"/>
    <property type="match status" value="1"/>
</dbReference>
<dbReference type="InterPro" id="IPR051051">
    <property type="entry name" value="E3_ubiq-ligase_TRIM/RNF"/>
</dbReference>
<dbReference type="GO" id="GO:0005737">
    <property type="term" value="C:cytoplasm"/>
    <property type="evidence" value="ECO:0007669"/>
    <property type="project" value="UniProtKB-ARBA"/>
</dbReference>
<dbReference type="SMART" id="SM00589">
    <property type="entry name" value="PRY"/>
    <property type="match status" value="1"/>
</dbReference>
<dbReference type="Proteomes" id="UP000324632">
    <property type="component" value="Chromosome 5"/>
</dbReference>
<dbReference type="PROSITE" id="PS50119">
    <property type="entry name" value="ZF_BBOX"/>
    <property type="match status" value="1"/>
</dbReference>
<dbReference type="Pfam" id="PF25600">
    <property type="entry name" value="TRIM_CC"/>
    <property type="match status" value="1"/>
</dbReference>
<dbReference type="InterPro" id="IPR006574">
    <property type="entry name" value="PRY"/>
</dbReference>
<dbReference type="Gene3D" id="2.60.120.920">
    <property type="match status" value="1"/>
</dbReference>
<evidence type="ECO:0000256" key="7">
    <source>
        <dbReference type="SAM" id="Coils"/>
    </source>
</evidence>
<dbReference type="PROSITE" id="PS50089">
    <property type="entry name" value="ZF_RING_2"/>
    <property type="match status" value="1"/>
</dbReference>
<accession>A0A5A9PJT0</accession>
<dbReference type="Gene3D" id="4.10.830.40">
    <property type="match status" value="1"/>
</dbReference>
<dbReference type="GO" id="GO:0008270">
    <property type="term" value="F:zinc ion binding"/>
    <property type="evidence" value="ECO:0007669"/>
    <property type="project" value="UniProtKB-KW"/>
</dbReference>
<reference evidence="11 12" key="1">
    <citation type="journal article" date="2019" name="Mol. Ecol. Resour.">
        <title>Chromosome-level genome assembly of Triplophysa tibetana, a fish adapted to the harsh high-altitude environment of the Tibetan Plateau.</title>
        <authorList>
            <person name="Yang X."/>
            <person name="Liu H."/>
            <person name="Ma Z."/>
            <person name="Zou Y."/>
            <person name="Zou M."/>
            <person name="Mao Y."/>
            <person name="Li X."/>
            <person name="Wang H."/>
            <person name="Chen T."/>
            <person name="Wang W."/>
            <person name="Yang R."/>
        </authorList>
    </citation>
    <scope>NUCLEOTIDE SEQUENCE [LARGE SCALE GENOMIC DNA]</scope>
    <source>
        <strain evidence="11">TTIB1903HZAU</strain>
        <tissue evidence="11">Muscle</tissue>
    </source>
</reference>
<dbReference type="Gene3D" id="3.30.40.10">
    <property type="entry name" value="Zinc/RING finger domain, C3HC4 (zinc finger)"/>
    <property type="match status" value="1"/>
</dbReference>
<gene>
    <name evidence="11" type="ORF">E1301_Tti021591</name>
</gene>
<dbReference type="CDD" id="cd19769">
    <property type="entry name" value="Bbox2_TRIM16-like"/>
    <property type="match status" value="1"/>
</dbReference>
<dbReference type="SMART" id="SM00336">
    <property type="entry name" value="BBOX"/>
    <property type="match status" value="1"/>
</dbReference>
<evidence type="ECO:0000259" key="10">
    <source>
        <dbReference type="PROSITE" id="PS50188"/>
    </source>
</evidence>
<evidence type="ECO:0000256" key="4">
    <source>
        <dbReference type="ARBA" id="ARBA00022833"/>
    </source>
</evidence>
<organism evidence="11 12">
    <name type="scientific">Triplophysa tibetana</name>
    <dbReference type="NCBI Taxonomy" id="1572043"/>
    <lineage>
        <taxon>Eukaryota</taxon>
        <taxon>Metazoa</taxon>
        <taxon>Chordata</taxon>
        <taxon>Craniata</taxon>
        <taxon>Vertebrata</taxon>
        <taxon>Euteleostomi</taxon>
        <taxon>Actinopterygii</taxon>
        <taxon>Neopterygii</taxon>
        <taxon>Teleostei</taxon>
        <taxon>Ostariophysi</taxon>
        <taxon>Cypriniformes</taxon>
        <taxon>Nemacheilidae</taxon>
        <taxon>Triplophysa</taxon>
    </lineage>
</organism>
<dbReference type="Pfam" id="PF13765">
    <property type="entry name" value="PRY"/>
    <property type="match status" value="1"/>
</dbReference>
<feature type="domain" description="B30.2/SPRY" evidence="10">
    <location>
        <begin position="364"/>
        <end position="555"/>
    </location>
</feature>
<evidence type="ECO:0000256" key="2">
    <source>
        <dbReference type="ARBA" id="ARBA00022723"/>
    </source>
</evidence>
<keyword evidence="4" id="KW-0862">Zinc</keyword>
<dbReference type="SUPFAM" id="SSF57850">
    <property type="entry name" value="RING/U-box"/>
    <property type="match status" value="1"/>
</dbReference>
<dbReference type="CDD" id="cd16040">
    <property type="entry name" value="SPRY_PRY_SNTX"/>
    <property type="match status" value="1"/>
</dbReference>
<evidence type="ECO:0000313" key="12">
    <source>
        <dbReference type="Proteomes" id="UP000324632"/>
    </source>
</evidence>
<dbReference type="PANTHER" id="PTHR25465">
    <property type="entry name" value="B-BOX DOMAIN CONTAINING"/>
    <property type="match status" value="1"/>
</dbReference>
<dbReference type="InterPro" id="IPR043136">
    <property type="entry name" value="B30.2/SPRY_sf"/>
</dbReference>
<dbReference type="InterPro" id="IPR058030">
    <property type="entry name" value="TRIM8/14/16/25/29/45/65_CC"/>
</dbReference>
<keyword evidence="1" id="KW-0399">Innate immunity</keyword>
<dbReference type="InterPro" id="IPR013320">
    <property type="entry name" value="ConA-like_dom_sf"/>
</dbReference>
<keyword evidence="12" id="KW-1185">Reference proteome</keyword>
<dbReference type="EMBL" id="SOYY01000005">
    <property type="protein sequence ID" value="KAA0721206.1"/>
    <property type="molecule type" value="Genomic_DNA"/>
</dbReference>
<dbReference type="InterPro" id="IPR017907">
    <property type="entry name" value="Znf_RING_CS"/>
</dbReference>
<evidence type="ECO:0000313" key="11">
    <source>
        <dbReference type="EMBL" id="KAA0721206.1"/>
    </source>
</evidence>
<dbReference type="InterPro" id="IPR001841">
    <property type="entry name" value="Znf_RING"/>
</dbReference>
<dbReference type="InterPro" id="IPR001870">
    <property type="entry name" value="B30.2/SPRY"/>
</dbReference>
<dbReference type="GO" id="GO:0016874">
    <property type="term" value="F:ligase activity"/>
    <property type="evidence" value="ECO:0007669"/>
    <property type="project" value="UniProtKB-KW"/>
</dbReference>
<dbReference type="SMART" id="SM00184">
    <property type="entry name" value="RING"/>
    <property type="match status" value="1"/>
</dbReference>
<evidence type="ECO:0000256" key="6">
    <source>
        <dbReference type="PROSITE-ProRule" id="PRU00024"/>
    </source>
</evidence>
<keyword evidence="5" id="KW-0391">Immunity</keyword>
<sequence>MAEASISWSPEQFSCSVCLDLLKDPVTVPCGHSYCMKCISDCWNQDVQKGVHSCPQCRKTFTPRPALFKNTMLADIVEKLRNIKVQDVSALCYAGPGDVECDVCTGRKHKAIKSCLVCLNSYCQTHLDQHETFFKSKKHSLTYATGRLQEMICPQHSKIFDIYCRTDQQCLCYLCMVDMHKNHEIVSSAAERSEKQTQLKETQKRYQERINKMQTELQRIHAIVWSYKRSAQTAVDDSERIFTELISYIERGRSEVTQLIRDQEKVAVNQAGRVLERLEKKIDDLKRRDAELEQLSRIDDHIQFLLSFQSLSIAPESLDSQSIPVSSLLSFDDVGKSVSYLREKHQYFCREELEKLSERVKQIEIIACPEPKTREQFLLYSHGLTLDPNTLNKRLHLSEENRTITITETGQQYPDHPDRFDALVQGLCTESVCGRSYWEVDWSGGVFISVSYKSISRKGEIDESGFGFNDQSWGLSCSSKRLSFWHKNEWTDYSVESSSCRIGVYVDHRAGILSFYSISDTMTLIHSIHTTFAQPLYPGFRLPLDGKATLCDLII</sequence>
<keyword evidence="11" id="KW-0436">Ligase</keyword>
<proteinExistence type="predicted"/>
<dbReference type="InterPro" id="IPR000315">
    <property type="entry name" value="Znf_B-box"/>
</dbReference>
<keyword evidence="3 6" id="KW-0863">Zinc-finger</keyword>
<dbReference type="SMART" id="SM00449">
    <property type="entry name" value="SPRY"/>
    <property type="match status" value="1"/>
</dbReference>
<dbReference type="PROSITE" id="PS00518">
    <property type="entry name" value="ZF_RING_1"/>
    <property type="match status" value="1"/>
</dbReference>
<feature type="domain" description="B box-type" evidence="9">
    <location>
        <begin position="148"/>
        <end position="188"/>
    </location>
</feature>
<dbReference type="Pfam" id="PF00622">
    <property type="entry name" value="SPRY"/>
    <property type="match status" value="1"/>
</dbReference>
<dbReference type="SUPFAM" id="SSF57845">
    <property type="entry name" value="B-box zinc-binding domain"/>
    <property type="match status" value="1"/>
</dbReference>
<dbReference type="AlphaFoldDB" id="A0A5A9PJT0"/>
<evidence type="ECO:0000259" key="9">
    <source>
        <dbReference type="PROSITE" id="PS50119"/>
    </source>
</evidence>
<keyword evidence="7" id="KW-0175">Coiled coil</keyword>
<dbReference type="InterPro" id="IPR003879">
    <property type="entry name" value="Butyrophylin_SPRY"/>
</dbReference>
<dbReference type="Gene3D" id="3.30.160.60">
    <property type="entry name" value="Classic Zinc Finger"/>
    <property type="match status" value="1"/>
</dbReference>
<name>A0A5A9PJT0_9TELE</name>
<evidence type="ECO:0000256" key="5">
    <source>
        <dbReference type="ARBA" id="ARBA00022859"/>
    </source>
</evidence>
<evidence type="ECO:0000256" key="1">
    <source>
        <dbReference type="ARBA" id="ARBA00022588"/>
    </source>
</evidence>
<dbReference type="PRINTS" id="PR01407">
    <property type="entry name" value="BUTYPHLNCDUF"/>
</dbReference>
<protein>
    <submittedName>
        <fullName evidence="11">E3 ubiquitin/ISG15 ligase TRIM25</fullName>
    </submittedName>
</protein>
<feature type="domain" description="RING-type" evidence="8">
    <location>
        <begin position="15"/>
        <end position="58"/>
    </location>
</feature>
<dbReference type="Pfam" id="PF00643">
    <property type="entry name" value="zf-B_box"/>
    <property type="match status" value="1"/>
</dbReference>
<dbReference type="PROSITE" id="PS50188">
    <property type="entry name" value="B302_SPRY"/>
    <property type="match status" value="1"/>
</dbReference>
<dbReference type="InterPro" id="IPR013083">
    <property type="entry name" value="Znf_RING/FYVE/PHD"/>
</dbReference>